<keyword evidence="3" id="KW-1185">Reference proteome</keyword>
<organism evidence="2 3">
    <name type="scientific">Niastella populi</name>
    <dbReference type="NCBI Taxonomy" id="550983"/>
    <lineage>
        <taxon>Bacteria</taxon>
        <taxon>Pseudomonadati</taxon>
        <taxon>Bacteroidota</taxon>
        <taxon>Chitinophagia</taxon>
        <taxon>Chitinophagales</taxon>
        <taxon>Chitinophagaceae</taxon>
        <taxon>Niastella</taxon>
    </lineage>
</organism>
<protein>
    <recommendedName>
        <fullName evidence="4">Small multi-drug export protein</fullName>
    </recommendedName>
</protein>
<feature type="transmembrane region" description="Helical" evidence="1">
    <location>
        <begin position="115"/>
        <end position="138"/>
    </location>
</feature>
<sequence length="141" mass="15204">MFLKILTVAGLATFEIYAAIPAGFVFKLSPWTIFFASVTGGLAGAFVAAFLGNKIRAFFHKKKPTKDAAEKKHPRMLALWNKYGVVGLGFLGTMSVGAPVSLAVGIGLNANIKTLLTWCCIGVITRCIVFTLIGWYGLQLF</sequence>
<name>A0A1V9FJ00_9BACT</name>
<reference evidence="3" key="1">
    <citation type="submission" date="2016-04" db="EMBL/GenBank/DDBJ databases">
        <authorList>
            <person name="Chen L."/>
            <person name="Zhuang W."/>
            <person name="Wang G."/>
        </authorList>
    </citation>
    <scope>NUCLEOTIDE SEQUENCE [LARGE SCALE GENOMIC DNA]</scope>
    <source>
        <strain evidence="3">208</strain>
    </source>
</reference>
<evidence type="ECO:0000256" key="1">
    <source>
        <dbReference type="SAM" id="Phobius"/>
    </source>
</evidence>
<comment type="caution">
    <text evidence="2">The sequence shown here is derived from an EMBL/GenBank/DDBJ whole genome shotgun (WGS) entry which is preliminary data.</text>
</comment>
<keyword evidence="1" id="KW-1133">Transmembrane helix</keyword>
<keyword evidence="1" id="KW-0472">Membrane</keyword>
<dbReference type="Pfam" id="PF06695">
    <property type="entry name" value="Sm_multidrug_ex"/>
    <property type="match status" value="1"/>
</dbReference>
<dbReference type="EMBL" id="LWBP01000188">
    <property type="protein sequence ID" value="OQP58332.1"/>
    <property type="molecule type" value="Genomic_DNA"/>
</dbReference>
<accession>A0A1V9FJ00</accession>
<dbReference type="InterPro" id="IPR009577">
    <property type="entry name" value="Sm_multidrug_ex"/>
</dbReference>
<evidence type="ECO:0000313" key="2">
    <source>
        <dbReference type="EMBL" id="OQP58332.1"/>
    </source>
</evidence>
<feature type="transmembrane region" description="Helical" evidence="1">
    <location>
        <begin position="85"/>
        <end position="109"/>
    </location>
</feature>
<dbReference type="AlphaFoldDB" id="A0A1V9FJ00"/>
<gene>
    <name evidence="2" type="ORF">A4R26_02380</name>
</gene>
<keyword evidence="1" id="KW-0812">Transmembrane</keyword>
<dbReference type="Proteomes" id="UP000192276">
    <property type="component" value="Unassembled WGS sequence"/>
</dbReference>
<proteinExistence type="predicted"/>
<evidence type="ECO:0008006" key="4">
    <source>
        <dbReference type="Google" id="ProtNLM"/>
    </source>
</evidence>
<evidence type="ECO:0000313" key="3">
    <source>
        <dbReference type="Proteomes" id="UP000192276"/>
    </source>
</evidence>
<dbReference type="OrthoDB" id="1467737at2"/>
<feature type="transmembrane region" description="Helical" evidence="1">
    <location>
        <begin position="28"/>
        <end position="52"/>
    </location>
</feature>
<dbReference type="RefSeq" id="WP_081165366.1">
    <property type="nucleotide sequence ID" value="NZ_LWBP01000188.1"/>
</dbReference>